<protein>
    <recommendedName>
        <fullName evidence="3">ABC-transporter extension domain-containing protein</fullName>
    </recommendedName>
</protein>
<name>A0ABD0C452_LACAM</name>
<evidence type="ECO:0000313" key="6">
    <source>
        <dbReference type="Proteomes" id="UP001332503"/>
    </source>
</evidence>
<dbReference type="PANTHER" id="PTHR42855:SF2">
    <property type="entry name" value="DRUG RESISTANCE ABC TRANSPORTER,ATP-BINDING PROTEIN"/>
    <property type="match status" value="1"/>
</dbReference>
<dbReference type="Proteomes" id="UP001332503">
    <property type="component" value="Unassembled WGS sequence"/>
</dbReference>
<dbReference type="Pfam" id="PF12848">
    <property type="entry name" value="ABC_tran_Xtn"/>
    <property type="match status" value="1"/>
</dbReference>
<dbReference type="EMBL" id="BTFQ01000042">
    <property type="protein sequence ID" value="GMM14078.1"/>
    <property type="molecule type" value="Genomic_DNA"/>
</dbReference>
<evidence type="ECO:0000313" key="4">
    <source>
        <dbReference type="EMBL" id="GMM14078.1"/>
    </source>
</evidence>
<reference evidence="4" key="1">
    <citation type="submission" date="2023-06" db="EMBL/GenBank/DDBJ databases">
        <authorList>
            <person name="Tohno M."/>
            <person name="Tanizawa Y."/>
        </authorList>
    </citation>
    <scope>NUCLEOTIDE SEQUENCE</scope>
    <source>
        <strain evidence="5">BF125</strain>
        <strain evidence="4">BF186</strain>
    </source>
</reference>
<sequence>MDEPTNCLDVSHINWLVNYLNDFPGAFIVVSHDYDFLGRITNCIIDIDFGTITRYTGTLKQAMRQKEANRQTYMKAYANQQRQIAKTEAYIRKNKAGTRAWFPWCQGRRPIWRSGACWTVICRKPSRKFSGWRS</sequence>
<evidence type="ECO:0000313" key="5">
    <source>
        <dbReference type="EMBL" id="GMM16864.1"/>
    </source>
</evidence>
<reference evidence="6 7" key="2">
    <citation type="journal article" date="2024" name="Int. J. Syst. Evol. Microbiol.">
        <title>Proposal of Lactobacillus amylovorus subsp. animalis subsp. nov. and an emended description of Lactobacillus amylovorus.</title>
        <authorList>
            <person name="Yamane K."/>
            <person name="Tanizawa Y."/>
            <person name="Kobayashi H."/>
            <person name="Kamizono T."/>
            <person name="Kojima Y."/>
            <person name="Takagi H."/>
            <person name="Tohno M."/>
        </authorList>
    </citation>
    <scope>NUCLEOTIDE SEQUENCE [LARGE SCALE GENOMIC DNA]</scope>
    <source>
        <strain evidence="5 6">BF125</strain>
        <strain evidence="4 7">BF186</strain>
    </source>
</reference>
<dbReference type="AlphaFoldDB" id="A0ABD0C452"/>
<proteinExistence type="predicted"/>
<gene>
    <name evidence="5" type="ORF">LABF125_19980</name>
    <name evidence="4" type="ORF">LABF186_11930</name>
</gene>
<evidence type="ECO:0000259" key="3">
    <source>
        <dbReference type="Pfam" id="PF12848"/>
    </source>
</evidence>
<dbReference type="EMBL" id="BTFR01000033">
    <property type="protein sequence ID" value="GMM16864.1"/>
    <property type="molecule type" value="Genomic_DNA"/>
</dbReference>
<evidence type="ECO:0000256" key="1">
    <source>
        <dbReference type="ARBA" id="ARBA00022741"/>
    </source>
</evidence>
<organism evidence="4 7">
    <name type="scientific">Lactobacillus amylovorus subsp. animalium</name>
    <dbReference type="NCBI Taxonomy" id="3378536"/>
    <lineage>
        <taxon>Bacteria</taxon>
        <taxon>Bacillati</taxon>
        <taxon>Bacillota</taxon>
        <taxon>Bacilli</taxon>
        <taxon>Lactobacillales</taxon>
        <taxon>Lactobacillaceae</taxon>
        <taxon>Lactobacillus</taxon>
    </lineage>
</organism>
<dbReference type="InterPro" id="IPR051309">
    <property type="entry name" value="ABCF_ATPase"/>
</dbReference>
<keyword evidence="2" id="KW-0067">ATP-binding</keyword>
<dbReference type="PANTHER" id="PTHR42855">
    <property type="entry name" value="ABC TRANSPORTER ATP-BINDING SUBUNIT"/>
    <property type="match status" value="1"/>
</dbReference>
<dbReference type="GO" id="GO:0005524">
    <property type="term" value="F:ATP binding"/>
    <property type="evidence" value="ECO:0007669"/>
    <property type="project" value="UniProtKB-KW"/>
</dbReference>
<evidence type="ECO:0000256" key="2">
    <source>
        <dbReference type="ARBA" id="ARBA00022840"/>
    </source>
</evidence>
<comment type="caution">
    <text evidence="4">The sequence shown here is derived from an EMBL/GenBank/DDBJ whole genome shotgun (WGS) entry which is preliminary data.</text>
</comment>
<accession>A0ABD0C452</accession>
<dbReference type="Proteomes" id="UP001346800">
    <property type="component" value="Unassembled WGS sequence"/>
</dbReference>
<evidence type="ECO:0000313" key="7">
    <source>
        <dbReference type="Proteomes" id="UP001346800"/>
    </source>
</evidence>
<keyword evidence="1" id="KW-0547">Nucleotide-binding</keyword>
<keyword evidence="6" id="KW-1185">Reference proteome</keyword>
<dbReference type="InterPro" id="IPR032781">
    <property type="entry name" value="ABC_tran_Xtn"/>
</dbReference>
<dbReference type="Gene3D" id="3.40.50.300">
    <property type="entry name" value="P-loop containing nucleotide triphosphate hydrolases"/>
    <property type="match status" value="1"/>
</dbReference>
<dbReference type="InterPro" id="IPR027417">
    <property type="entry name" value="P-loop_NTPase"/>
</dbReference>
<dbReference type="SUPFAM" id="SSF52540">
    <property type="entry name" value="P-loop containing nucleoside triphosphate hydrolases"/>
    <property type="match status" value="1"/>
</dbReference>
<feature type="domain" description="ABC-transporter extension" evidence="3">
    <location>
        <begin position="45"/>
        <end position="99"/>
    </location>
</feature>